<name>A0A371B8X9_9BRAD</name>
<gene>
    <name evidence="2" type="ORF">DXH78_05340</name>
</gene>
<dbReference type="RefSeq" id="WP_115516085.1">
    <property type="nucleotide sequence ID" value="NZ_QRGO01000001.1"/>
</dbReference>
<accession>A0A371B8X9</accession>
<protein>
    <submittedName>
        <fullName evidence="2">Uncharacterized protein</fullName>
    </submittedName>
</protein>
<sequence length="92" mass="10385">MAKKRTKKLKTKTRAKKKTRTTAARSVKRPLSKKTKKSAKKKTVRKLKKKAASRKPSPRQALIERELEEGLIETFPASDPVALTDPTTTIKD</sequence>
<feature type="region of interest" description="Disordered" evidence="1">
    <location>
        <begin position="1"/>
        <end position="61"/>
    </location>
</feature>
<dbReference type="Proteomes" id="UP000263993">
    <property type="component" value="Unassembled WGS sequence"/>
</dbReference>
<comment type="caution">
    <text evidence="2">The sequence shown here is derived from an EMBL/GenBank/DDBJ whole genome shotgun (WGS) entry which is preliminary data.</text>
</comment>
<dbReference type="AlphaFoldDB" id="A0A371B8X9"/>
<evidence type="ECO:0000313" key="3">
    <source>
        <dbReference type="Proteomes" id="UP000263993"/>
    </source>
</evidence>
<organism evidence="2 3">
    <name type="scientific">Undibacter mobilis</name>
    <dbReference type="NCBI Taxonomy" id="2292256"/>
    <lineage>
        <taxon>Bacteria</taxon>
        <taxon>Pseudomonadati</taxon>
        <taxon>Pseudomonadota</taxon>
        <taxon>Alphaproteobacteria</taxon>
        <taxon>Hyphomicrobiales</taxon>
        <taxon>Nitrobacteraceae</taxon>
        <taxon>Undibacter</taxon>
    </lineage>
</organism>
<evidence type="ECO:0000313" key="2">
    <source>
        <dbReference type="EMBL" id="RDV04059.1"/>
    </source>
</evidence>
<keyword evidence="3" id="KW-1185">Reference proteome</keyword>
<proteinExistence type="predicted"/>
<feature type="compositionally biased region" description="Basic residues" evidence="1">
    <location>
        <begin position="1"/>
        <end position="57"/>
    </location>
</feature>
<evidence type="ECO:0000256" key="1">
    <source>
        <dbReference type="SAM" id="MobiDB-lite"/>
    </source>
</evidence>
<dbReference type="EMBL" id="QRGO01000001">
    <property type="protein sequence ID" value="RDV04059.1"/>
    <property type="molecule type" value="Genomic_DNA"/>
</dbReference>
<reference evidence="3" key="1">
    <citation type="submission" date="2018-08" db="EMBL/GenBank/DDBJ databases">
        <authorList>
            <person name="Kim S.-J."/>
            <person name="Jung G.-Y."/>
        </authorList>
    </citation>
    <scope>NUCLEOTIDE SEQUENCE [LARGE SCALE GENOMIC DNA]</scope>
    <source>
        <strain evidence="3">GY_H</strain>
    </source>
</reference>